<comment type="caution">
    <text evidence="1">The sequence shown here is derived from an EMBL/GenBank/DDBJ whole genome shotgun (WGS) entry which is preliminary data.</text>
</comment>
<protein>
    <submittedName>
        <fullName evidence="1">Uncharacterized protein</fullName>
    </submittedName>
</protein>
<sequence>MTMALEDFEALVDAVSRELCLVDEIAFRRDPPGIVAAAASLQRIQNRTIRPSESVGIHVWLL</sequence>
<dbReference type="STRING" id="1227498.C492_16558"/>
<name>L9WXR8_9EURY</name>
<dbReference type="AlphaFoldDB" id="L9WXR8"/>
<evidence type="ECO:0000313" key="1">
    <source>
        <dbReference type="EMBL" id="ELY54207.1"/>
    </source>
</evidence>
<reference evidence="1 2" key="1">
    <citation type="journal article" date="2014" name="PLoS Genet.">
        <title>Phylogenetically driven sequencing of extremely halophilic archaea reveals strategies for static and dynamic osmo-response.</title>
        <authorList>
            <person name="Becker E.A."/>
            <person name="Seitzer P.M."/>
            <person name="Tritt A."/>
            <person name="Larsen D."/>
            <person name="Krusor M."/>
            <person name="Yao A.I."/>
            <person name="Wu D."/>
            <person name="Madern D."/>
            <person name="Eisen J.A."/>
            <person name="Darling A.E."/>
            <person name="Facciotti M.T."/>
        </authorList>
    </citation>
    <scope>NUCLEOTIDE SEQUENCE [LARGE SCALE GENOMIC DNA]</scope>
    <source>
        <strain evidence="1 2">DSM 18795</strain>
    </source>
</reference>
<dbReference type="EMBL" id="AOIA01000141">
    <property type="protein sequence ID" value="ELY54207.1"/>
    <property type="molecule type" value="Genomic_DNA"/>
</dbReference>
<organism evidence="1 2">
    <name type="scientific">Natronococcus jeotgali DSM 18795</name>
    <dbReference type="NCBI Taxonomy" id="1227498"/>
    <lineage>
        <taxon>Archaea</taxon>
        <taxon>Methanobacteriati</taxon>
        <taxon>Methanobacteriota</taxon>
        <taxon>Stenosarchaea group</taxon>
        <taxon>Halobacteria</taxon>
        <taxon>Halobacteriales</taxon>
        <taxon>Natrialbaceae</taxon>
        <taxon>Natronococcus</taxon>
    </lineage>
</organism>
<gene>
    <name evidence="1" type="ORF">C492_16558</name>
</gene>
<proteinExistence type="predicted"/>
<evidence type="ECO:0000313" key="2">
    <source>
        <dbReference type="Proteomes" id="UP000011531"/>
    </source>
</evidence>
<accession>L9WXR8</accession>
<keyword evidence="2" id="KW-1185">Reference proteome</keyword>
<dbReference type="Proteomes" id="UP000011531">
    <property type="component" value="Unassembled WGS sequence"/>
</dbReference>